<accession>A0A0E0LWB3</accession>
<evidence type="ECO:0000313" key="2">
    <source>
        <dbReference type="Proteomes" id="UP000026962"/>
    </source>
</evidence>
<name>A0A0E0LWB3_ORYPU</name>
<reference evidence="1" key="2">
    <citation type="submission" date="2018-05" db="EMBL/GenBank/DDBJ databases">
        <title>OpunRS2 (Oryza punctata Reference Sequence Version 2).</title>
        <authorList>
            <person name="Zhang J."/>
            <person name="Kudrna D."/>
            <person name="Lee S."/>
            <person name="Talag J."/>
            <person name="Welchert J."/>
            <person name="Wing R.A."/>
        </authorList>
    </citation>
    <scope>NUCLEOTIDE SEQUENCE [LARGE SCALE GENOMIC DNA]</scope>
</reference>
<dbReference type="Proteomes" id="UP000026962">
    <property type="component" value="Chromosome 8"/>
</dbReference>
<dbReference type="EnsemblPlants" id="OPUNC08G17020.1">
    <property type="protein sequence ID" value="OPUNC08G17020.1"/>
    <property type="gene ID" value="OPUNC08G17020"/>
</dbReference>
<keyword evidence="2" id="KW-1185">Reference proteome</keyword>
<proteinExistence type="predicted"/>
<protein>
    <submittedName>
        <fullName evidence="1">Uncharacterized protein</fullName>
    </submittedName>
</protein>
<dbReference type="Gramene" id="OPUNC08G17020.1">
    <property type="protein sequence ID" value="OPUNC08G17020.1"/>
    <property type="gene ID" value="OPUNC08G17020"/>
</dbReference>
<dbReference type="HOGENOM" id="CLU_2403473_0_0_1"/>
<reference evidence="1" key="1">
    <citation type="submission" date="2015-04" db="UniProtKB">
        <authorList>
            <consortium name="EnsemblPlants"/>
        </authorList>
    </citation>
    <scope>IDENTIFICATION</scope>
</reference>
<evidence type="ECO:0000313" key="1">
    <source>
        <dbReference type="EnsemblPlants" id="OPUNC08G17020.1"/>
    </source>
</evidence>
<sequence length="93" mass="10390">MSSRGGGDSGACRWEDVTSRMQQGYEQDCFAAPWLSCQDLYSPAVAPFKAKKMPLGEWVEETKISRAEDEQKVEKPNLTSQQIKQPSVSFVAM</sequence>
<organism evidence="1">
    <name type="scientific">Oryza punctata</name>
    <name type="common">Red rice</name>
    <dbReference type="NCBI Taxonomy" id="4537"/>
    <lineage>
        <taxon>Eukaryota</taxon>
        <taxon>Viridiplantae</taxon>
        <taxon>Streptophyta</taxon>
        <taxon>Embryophyta</taxon>
        <taxon>Tracheophyta</taxon>
        <taxon>Spermatophyta</taxon>
        <taxon>Magnoliopsida</taxon>
        <taxon>Liliopsida</taxon>
        <taxon>Poales</taxon>
        <taxon>Poaceae</taxon>
        <taxon>BOP clade</taxon>
        <taxon>Oryzoideae</taxon>
        <taxon>Oryzeae</taxon>
        <taxon>Oryzinae</taxon>
        <taxon>Oryza</taxon>
    </lineage>
</organism>
<dbReference type="AlphaFoldDB" id="A0A0E0LWB3"/>